<dbReference type="EMBL" id="JAQLOI010000001">
    <property type="protein sequence ID" value="MDB1122870.1"/>
    <property type="molecule type" value="Genomic_DNA"/>
</dbReference>
<feature type="transmembrane region" description="Helical" evidence="1">
    <location>
        <begin position="9"/>
        <end position="27"/>
    </location>
</feature>
<organism evidence="2 3">
    <name type="scientific">Vibrio algarum</name>
    <dbReference type="NCBI Taxonomy" id="3020714"/>
    <lineage>
        <taxon>Bacteria</taxon>
        <taxon>Pseudomonadati</taxon>
        <taxon>Pseudomonadota</taxon>
        <taxon>Gammaproteobacteria</taxon>
        <taxon>Vibrionales</taxon>
        <taxon>Vibrionaceae</taxon>
        <taxon>Vibrio</taxon>
    </lineage>
</organism>
<gene>
    <name evidence="2" type="ORF">PGX00_03865</name>
</gene>
<evidence type="ECO:0008006" key="4">
    <source>
        <dbReference type="Google" id="ProtNLM"/>
    </source>
</evidence>
<dbReference type="Proteomes" id="UP001210678">
    <property type="component" value="Unassembled WGS sequence"/>
</dbReference>
<proteinExistence type="predicted"/>
<keyword evidence="3" id="KW-1185">Reference proteome</keyword>
<accession>A0ABT4YMW8</accession>
<evidence type="ECO:0000313" key="2">
    <source>
        <dbReference type="EMBL" id="MDB1122870.1"/>
    </source>
</evidence>
<evidence type="ECO:0000313" key="3">
    <source>
        <dbReference type="Proteomes" id="UP001210678"/>
    </source>
</evidence>
<keyword evidence="1" id="KW-0812">Transmembrane</keyword>
<name>A0ABT4YMW8_9VIBR</name>
<keyword evidence="1" id="KW-1133">Transmembrane helix</keyword>
<protein>
    <recommendedName>
        <fullName evidence="4">MSHA biogenesis protein MshF</fullName>
    </recommendedName>
</protein>
<reference evidence="2 3" key="1">
    <citation type="submission" date="2023-01" db="EMBL/GenBank/DDBJ databases">
        <title>Vibrio sp. KJ40-1 sp.nov, isolated from marine algae.</title>
        <authorList>
            <person name="Butt M."/>
            <person name="Kim J.M.J."/>
            <person name="Jeon C.O.C."/>
        </authorList>
    </citation>
    <scope>NUCLEOTIDE SEQUENCE [LARGE SCALE GENOMIC DNA]</scope>
    <source>
        <strain evidence="2 3">KJ40-1</strain>
    </source>
</reference>
<keyword evidence="1" id="KW-0472">Membrane</keyword>
<sequence length="154" mass="17712">MVPTVSPRFSVWLLLISILMFSVLYVGQKLQVTTVETAYAVAAKRMLNKANYYKENWLIQKRPETMLIEGQQIQFNSEGWPLPIKNDIVDCEYWLLLLNESKDVFGQKFTSIKSNNIGNGYICSYSYKEHSAIILKLIDKKLSVSIDLSVVHMN</sequence>
<dbReference type="RefSeq" id="WP_272133036.1">
    <property type="nucleotide sequence ID" value="NZ_JAQLOI010000001.1"/>
</dbReference>
<evidence type="ECO:0000256" key="1">
    <source>
        <dbReference type="SAM" id="Phobius"/>
    </source>
</evidence>
<comment type="caution">
    <text evidence="2">The sequence shown here is derived from an EMBL/GenBank/DDBJ whole genome shotgun (WGS) entry which is preliminary data.</text>
</comment>